<dbReference type="Proteomes" id="UP000699975">
    <property type="component" value="Unassembled WGS sequence"/>
</dbReference>
<dbReference type="RefSeq" id="WP_218317776.1">
    <property type="nucleotide sequence ID" value="NZ_JAGSPB010000003.1"/>
</dbReference>
<proteinExistence type="predicted"/>
<keyword evidence="2" id="KW-1185">Reference proteome</keyword>
<organism evidence="1 2">
    <name type="scientific">Erythrobacter ani</name>
    <dbReference type="NCBI Taxonomy" id="2827235"/>
    <lineage>
        <taxon>Bacteria</taxon>
        <taxon>Pseudomonadati</taxon>
        <taxon>Pseudomonadota</taxon>
        <taxon>Alphaproteobacteria</taxon>
        <taxon>Sphingomonadales</taxon>
        <taxon>Erythrobacteraceae</taxon>
        <taxon>Erythrobacter/Porphyrobacter group</taxon>
        <taxon>Erythrobacter</taxon>
    </lineage>
</organism>
<protein>
    <recommendedName>
        <fullName evidence="3">HTH marR-type domain-containing protein</fullName>
    </recommendedName>
</protein>
<sequence length="120" mass="13274">MGDQADGLVRYGELARSIYEVRRKRESIFENTDLFGEPAWDILLDLYAAHASGKTVSVSSACIGSAAPPTTGLRWLGILADQNLIIREHDPNDQRRVYVRLSNAALMKMNAYFDEASAGL</sequence>
<name>A0ABS6SQ14_9SPHN</name>
<gene>
    <name evidence="1" type="ORF">KCG45_13185</name>
</gene>
<evidence type="ECO:0000313" key="2">
    <source>
        <dbReference type="Proteomes" id="UP000699975"/>
    </source>
</evidence>
<accession>A0ABS6SQ14</accession>
<comment type="caution">
    <text evidence="1">The sequence shown here is derived from an EMBL/GenBank/DDBJ whole genome shotgun (WGS) entry which is preliminary data.</text>
</comment>
<evidence type="ECO:0008006" key="3">
    <source>
        <dbReference type="Google" id="ProtNLM"/>
    </source>
</evidence>
<dbReference type="EMBL" id="JAGSPB010000003">
    <property type="protein sequence ID" value="MBV7267139.1"/>
    <property type="molecule type" value="Genomic_DNA"/>
</dbReference>
<evidence type="ECO:0000313" key="1">
    <source>
        <dbReference type="EMBL" id="MBV7267139.1"/>
    </source>
</evidence>
<reference evidence="1 2" key="1">
    <citation type="submission" date="2021-04" db="EMBL/GenBank/DDBJ databases">
        <authorList>
            <person name="Pira H."/>
            <person name="Risdian C."/>
            <person name="Wink J."/>
        </authorList>
    </citation>
    <scope>NUCLEOTIDE SEQUENCE [LARGE SCALE GENOMIC DNA]</scope>
    <source>
        <strain evidence="1 2">WH131</strain>
    </source>
</reference>